<feature type="domain" description="Bacterial type II secretion system protein E" evidence="2">
    <location>
        <begin position="173"/>
        <end position="414"/>
    </location>
</feature>
<comment type="caution">
    <text evidence="3">The sequence shown here is derived from an EMBL/GenBank/DDBJ whole genome shotgun (WGS) entry which is preliminary data.</text>
</comment>
<dbReference type="GO" id="GO:0016887">
    <property type="term" value="F:ATP hydrolysis activity"/>
    <property type="evidence" value="ECO:0007669"/>
    <property type="project" value="InterPro"/>
</dbReference>
<gene>
    <name evidence="3" type="ORF">ISP01_00415</name>
</gene>
<comment type="similarity">
    <text evidence="1">Belongs to the GSP E family.</text>
</comment>
<proteinExistence type="inferred from homology"/>
<reference evidence="3" key="1">
    <citation type="submission" date="2020-10" db="EMBL/GenBank/DDBJ databases">
        <title>Dehalococcoides mccartyi of a TCE/Cr reducing biochatode.</title>
        <authorList>
            <person name="Matturro B."/>
        </authorList>
    </citation>
    <scope>NUCLEOTIDE SEQUENCE</scope>
    <source>
        <strain evidence="3">Bin4</strain>
    </source>
</reference>
<evidence type="ECO:0000256" key="1">
    <source>
        <dbReference type="ARBA" id="ARBA00006611"/>
    </source>
</evidence>
<dbReference type="EMBL" id="JADIIN010000004">
    <property type="protein sequence ID" value="MBF4467845.1"/>
    <property type="molecule type" value="Genomic_DNA"/>
</dbReference>
<dbReference type="Proteomes" id="UP000658733">
    <property type="component" value="Unassembled WGS sequence"/>
</dbReference>
<evidence type="ECO:0000313" key="3">
    <source>
        <dbReference type="EMBL" id="MBF4467845.1"/>
    </source>
</evidence>
<dbReference type="InterPro" id="IPR027417">
    <property type="entry name" value="P-loop_NTPase"/>
</dbReference>
<dbReference type="CDD" id="cd01130">
    <property type="entry name" value="VirB11-like_ATPase"/>
    <property type="match status" value="1"/>
</dbReference>
<organism evidence="3 4">
    <name type="scientific">Methanobrevibacter arboriphilus</name>
    <dbReference type="NCBI Taxonomy" id="39441"/>
    <lineage>
        <taxon>Archaea</taxon>
        <taxon>Methanobacteriati</taxon>
        <taxon>Methanobacteriota</taxon>
        <taxon>Methanomada group</taxon>
        <taxon>Methanobacteria</taxon>
        <taxon>Methanobacteriales</taxon>
        <taxon>Methanobacteriaceae</taxon>
        <taxon>Methanobrevibacter</taxon>
    </lineage>
</organism>
<name>A0A843AFK9_METAZ</name>
<dbReference type="PANTHER" id="PTHR30486:SF15">
    <property type="entry name" value="TYPE II_IV SECRETION SYSTEM ATPASE"/>
    <property type="match status" value="1"/>
</dbReference>
<dbReference type="Pfam" id="PF00437">
    <property type="entry name" value="T2SSE"/>
    <property type="match status" value="1"/>
</dbReference>
<dbReference type="AlphaFoldDB" id="A0A843AFK9"/>
<dbReference type="InterPro" id="IPR001482">
    <property type="entry name" value="T2SS/T4SS_dom"/>
</dbReference>
<dbReference type="SUPFAM" id="SSF52540">
    <property type="entry name" value="P-loop containing nucleoside triphosphate hydrolases"/>
    <property type="match status" value="1"/>
</dbReference>
<accession>A0A843AFK9</accession>
<protein>
    <submittedName>
        <fullName evidence="3">CpaF family protein</fullName>
    </submittedName>
</protein>
<evidence type="ECO:0000259" key="2">
    <source>
        <dbReference type="Pfam" id="PF00437"/>
    </source>
</evidence>
<sequence>MPINKENEDLNYNFRDSGNRTIPKYELLKTDFSETEKFLLEDLRDNLVDKAVSSGKNFRINEKELLNHIKDFLAGSIIKNKENVDDYLSYDISSNQMNHNDIKLNSKNNIFKNVSDKSFSNEGIDKLANKFFKEIIGYGELDSLISDDELEEIMIIGINKPVFVYHRDYGMMESNLIYKTDEEILSVIDSIARQVNRRIDQESPIMDARLENGSRVNATIPPISADGPSLTIRKFKKDPLTIIDIINENTLSSDLAAFLWLCVDGLGVKPANTIISGGTSSGKTTTLNSLTAFINPRERIITIEDTLELQIPHQHVLRMETRNSNIENRGELTMDDLVKNSLRQRPDRIIVGEVRGKEAVTLFTALNTGHSGFGTLHSNSSRETITRLTNAPMNVPKVMISAIDFIIMQNRIYRSDGVSVRRVTEVVEVVGIEEGTIQLNKIFNWNSKSDEIENVSISCNTLQTIANIKGIKVKDLFDEIDKRKRVLNFLSDNNIRNIHELNKFIGNYYLNPFNVLDYISNA</sequence>
<dbReference type="Gene3D" id="3.30.450.380">
    <property type="match status" value="1"/>
</dbReference>
<dbReference type="Gene3D" id="3.40.50.300">
    <property type="entry name" value="P-loop containing nucleotide triphosphate hydrolases"/>
    <property type="match status" value="1"/>
</dbReference>
<dbReference type="RefSeq" id="WP_278521509.1">
    <property type="nucleotide sequence ID" value="NZ_JADIIN010000004.1"/>
</dbReference>
<evidence type="ECO:0000313" key="4">
    <source>
        <dbReference type="Proteomes" id="UP000658733"/>
    </source>
</evidence>
<dbReference type="InterPro" id="IPR050921">
    <property type="entry name" value="T4SS_GSP_E_ATPase"/>
</dbReference>
<dbReference type="PANTHER" id="PTHR30486">
    <property type="entry name" value="TWITCHING MOTILITY PROTEIN PILT"/>
    <property type="match status" value="1"/>
</dbReference>